<gene>
    <name evidence="1" type="ORF">A3B10_01775</name>
</gene>
<dbReference type="AlphaFoldDB" id="A0A1F5Q2K6"/>
<dbReference type="EMBL" id="MFFB01000005">
    <property type="protein sequence ID" value="OGE96396.1"/>
    <property type="molecule type" value="Genomic_DNA"/>
</dbReference>
<dbReference type="Proteomes" id="UP000177281">
    <property type="component" value="Unassembled WGS sequence"/>
</dbReference>
<comment type="caution">
    <text evidence="1">The sequence shown here is derived from an EMBL/GenBank/DDBJ whole genome shotgun (WGS) entry which is preliminary data.</text>
</comment>
<dbReference type="InterPro" id="IPR036583">
    <property type="entry name" value="23S_rRNA_IVS_sf"/>
</dbReference>
<dbReference type="NCBIfam" id="TIGR02436">
    <property type="entry name" value="four helix bundle protein"/>
    <property type="match status" value="1"/>
</dbReference>
<dbReference type="PANTHER" id="PTHR38471:SF2">
    <property type="entry name" value="FOUR HELIX BUNDLE PROTEIN"/>
    <property type="match status" value="1"/>
</dbReference>
<reference evidence="1 2" key="1">
    <citation type="journal article" date="2016" name="Nat. Commun.">
        <title>Thousands of microbial genomes shed light on interconnected biogeochemical processes in an aquifer system.</title>
        <authorList>
            <person name="Anantharaman K."/>
            <person name="Brown C.T."/>
            <person name="Hug L.A."/>
            <person name="Sharon I."/>
            <person name="Castelle C.J."/>
            <person name="Probst A.J."/>
            <person name="Thomas B.C."/>
            <person name="Singh A."/>
            <person name="Wilkins M.J."/>
            <person name="Karaoz U."/>
            <person name="Brodie E.L."/>
            <person name="Williams K.H."/>
            <person name="Hubbard S.S."/>
            <person name="Banfield J.F."/>
        </authorList>
    </citation>
    <scope>NUCLEOTIDE SEQUENCE [LARGE SCALE GENOMIC DNA]</scope>
</reference>
<dbReference type="PANTHER" id="PTHR38471">
    <property type="entry name" value="FOUR HELIX BUNDLE PROTEIN"/>
    <property type="match status" value="1"/>
</dbReference>
<protein>
    <recommendedName>
        <fullName evidence="3">Four helix bundle protein</fullName>
    </recommendedName>
</protein>
<name>A0A1F5Q2K6_9BACT</name>
<organism evidence="1 2">
    <name type="scientific">Candidatus Doudnabacteria bacterium RIFCSPLOWO2_01_FULL_44_21</name>
    <dbReference type="NCBI Taxonomy" id="1817841"/>
    <lineage>
        <taxon>Bacteria</taxon>
        <taxon>Candidatus Doudnaibacteriota</taxon>
    </lineage>
</organism>
<accession>A0A1F5Q2K6</accession>
<dbReference type="CDD" id="cd16377">
    <property type="entry name" value="23S_rRNA_IVP_like"/>
    <property type="match status" value="1"/>
</dbReference>
<evidence type="ECO:0000313" key="2">
    <source>
        <dbReference type="Proteomes" id="UP000177281"/>
    </source>
</evidence>
<proteinExistence type="predicted"/>
<evidence type="ECO:0000313" key="1">
    <source>
        <dbReference type="EMBL" id="OGE96396.1"/>
    </source>
</evidence>
<dbReference type="Gene3D" id="1.20.1440.60">
    <property type="entry name" value="23S rRNA-intervening sequence"/>
    <property type="match status" value="1"/>
</dbReference>
<dbReference type="SUPFAM" id="SSF158446">
    <property type="entry name" value="IVS-encoded protein-like"/>
    <property type="match status" value="1"/>
</dbReference>
<evidence type="ECO:0008006" key="3">
    <source>
        <dbReference type="Google" id="ProtNLM"/>
    </source>
</evidence>
<dbReference type="Pfam" id="PF05635">
    <property type="entry name" value="23S_rRNA_IVP"/>
    <property type="match status" value="1"/>
</dbReference>
<dbReference type="InterPro" id="IPR012657">
    <property type="entry name" value="23S_rRNA-intervening_sequence"/>
</dbReference>
<dbReference type="STRING" id="1817841.A3B10_01775"/>
<sequence length="121" mass="14366">MELRGYKDLIVWQKSMDLVKFVYKITDQLPKQEQFVLTSQMLRAAISIPSNIAEGWSRNRKLEFIRFFEMAYASSSELETQLLICKDRYTKIDYNQALNLIVEIQKMLSKMIQNQKLNSNY</sequence>